<gene>
    <name evidence="1" type="ORF">CC1G_10690</name>
</gene>
<dbReference type="InParanoid" id="A8NDR9"/>
<keyword evidence="2" id="KW-1185">Reference proteome</keyword>
<dbReference type="AlphaFoldDB" id="A8NDR9"/>
<reference evidence="1 2" key="1">
    <citation type="journal article" date="2010" name="Proc. Natl. Acad. Sci. U.S.A.">
        <title>Insights into evolution of multicellular fungi from the assembled chromosomes of the mushroom Coprinopsis cinerea (Coprinus cinereus).</title>
        <authorList>
            <person name="Stajich J.E."/>
            <person name="Wilke S.K."/>
            <person name="Ahren D."/>
            <person name="Au C.H."/>
            <person name="Birren B.W."/>
            <person name="Borodovsky M."/>
            <person name="Burns C."/>
            <person name="Canback B."/>
            <person name="Casselton L.A."/>
            <person name="Cheng C.K."/>
            <person name="Deng J."/>
            <person name="Dietrich F.S."/>
            <person name="Fargo D.C."/>
            <person name="Farman M.L."/>
            <person name="Gathman A.C."/>
            <person name="Goldberg J."/>
            <person name="Guigo R."/>
            <person name="Hoegger P.J."/>
            <person name="Hooker J.B."/>
            <person name="Huggins A."/>
            <person name="James T.Y."/>
            <person name="Kamada T."/>
            <person name="Kilaru S."/>
            <person name="Kodira C."/>
            <person name="Kues U."/>
            <person name="Kupfer D."/>
            <person name="Kwan H.S."/>
            <person name="Lomsadze A."/>
            <person name="Li W."/>
            <person name="Lilly W.W."/>
            <person name="Ma L.J."/>
            <person name="Mackey A.J."/>
            <person name="Manning G."/>
            <person name="Martin F."/>
            <person name="Muraguchi H."/>
            <person name="Natvig D.O."/>
            <person name="Palmerini H."/>
            <person name="Ramesh M.A."/>
            <person name="Rehmeyer C.J."/>
            <person name="Roe B.A."/>
            <person name="Shenoy N."/>
            <person name="Stanke M."/>
            <person name="Ter-Hovhannisyan V."/>
            <person name="Tunlid A."/>
            <person name="Velagapudi R."/>
            <person name="Vision T.J."/>
            <person name="Zeng Q."/>
            <person name="Zolan M.E."/>
            <person name="Pukkila P.J."/>
        </authorList>
    </citation>
    <scope>NUCLEOTIDE SEQUENCE [LARGE SCALE GENOMIC DNA]</scope>
    <source>
        <strain evidence="2">Okayama-7 / 130 / ATCC MYA-4618 / FGSC 9003</strain>
    </source>
</reference>
<comment type="caution">
    <text evidence="1">The sequence shown here is derived from an EMBL/GenBank/DDBJ whole genome shotgun (WGS) entry which is preliminary data.</text>
</comment>
<protein>
    <submittedName>
        <fullName evidence="1">Uncharacterized protein</fullName>
    </submittedName>
</protein>
<dbReference type="GeneID" id="6009332"/>
<dbReference type="Proteomes" id="UP000001861">
    <property type="component" value="Unassembled WGS sequence"/>
</dbReference>
<evidence type="ECO:0000313" key="1">
    <source>
        <dbReference type="EMBL" id="EAU88994.1"/>
    </source>
</evidence>
<organism evidence="1 2">
    <name type="scientific">Coprinopsis cinerea (strain Okayama-7 / 130 / ATCC MYA-4618 / FGSC 9003)</name>
    <name type="common">Inky cap fungus</name>
    <name type="synonym">Hormographiella aspergillata</name>
    <dbReference type="NCBI Taxonomy" id="240176"/>
    <lineage>
        <taxon>Eukaryota</taxon>
        <taxon>Fungi</taxon>
        <taxon>Dikarya</taxon>
        <taxon>Basidiomycota</taxon>
        <taxon>Agaricomycotina</taxon>
        <taxon>Agaricomycetes</taxon>
        <taxon>Agaricomycetidae</taxon>
        <taxon>Agaricales</taxon>
        <taxon>Agaricineae</taxon>
        <taxon>Psathyrellaceae</taxon>
        <taxon>Coprinopsis</taxon>
    </lineage>
</organism>
<accession>A8NDR9</accession>
<name>A8NDR9_COPC7</name>
<dbReference type="RefSeq" id="XP_001832841.1">
    <property type="nucleotide sequence ID" value="XM_001832789.1"/>
</dbReference>
<proteinExistence type="predicted"/>
<dbReference type="EMBL" id="AACS02000002">
    <property type="protein sequence ID" value="EAU88994.1"/>
    <property type="molecule type" value="Genomic_DNA"/>
</dbReference>
<evidence type="ECO:0000313" key="2">
    <source>
        <dbReference type="Proteomes" id="UP000001861"/>
    </source>
</evidence>
<dbReference type="KEGG" id="cci:CC1G_10690"/>
<sequence>MSRLPKGLWATRSITLQAGYPLSIFGIFLSSIGYPDELQYYLGQPVGAHMENQLRAPDGDDKETEVLGLEIYLTVGVY</sequence>
<dbReference type="VEuPathDB" id="FungiDB:CC1G_10690"/>